<evidence type="ECO:0000313" key="2">
    <source>
        <dbReference type="EMBL" id="EAY15107.1"/>
    </source>
</evidence>
<dbReference type="eggNOG" id="KOG0192">
    <property type="taxonomic scope" value="Eukaryota"/>
</dbReference>
<dbReference type="OrthoDB" id="10613061at2759"/>
<dbReference type="GO" id="GO:0005524">
    <property type="term" value="F:ATP binding"/>
    <property type="evidence" value="ECO:0007669"/>
    <property type="project" value="InterPro"/>
</dbReference>
<dbReference type="InParanoid" id="A2DWS5"/>
<reference evidence="2" key="1">
    <citation type="submission" date="2006-10" db="EMBL/GenBank/DDBJ databases">
        <authorList>
            <person name="Amadeo P."/>
            <person name="Zhao Q."/>
            <person name="Wortman J."/>
            <person name="Fraser-Liggett C."/>
            <person name="Carlton J."/>
        </authorList>
    </citation>
    <scope>NUCLEOTIDE SEQUENCE</scope>
    <source>
        <strain evidence="2">G3</strain>
    </source>
</reference>
<dbReference type="AlphaFoldDB" id="A2DWS5"/>
<dbReference type="KEGG" id="tva:4773108"/>
<dbReference type="SMR" id="A2DWS5"/>
<feature type="domain" description="Protein kinase" evidence="1">
    <location>
        <begin position="172"/>
        <end position="432"/>
    </location>
</feature>
<evidence type="ECO:0000313" key="3">
    <source>
        <dbReference type="Proteomes" id="UP000001542"/>
    </source>
</evidence>
<dbReference type="PANTHER" id="PTHR23257:SF958">
    <property type="entry name" value="SERINE_THREONINE-PROTEIN KINASE WNK4"/>
    <property type="match status" value="1"/>
</dbReference>
<dbReference type="PROSITE" id="PS50011">
    <property type="entry name" value="PROTEIN_KINASE_DOM"/>
    <property type="match status" value="1"/>
</dbReference>
<dbReference type="STRING" id="5722.A2DWS5"/>
<dbReference type="SUPFAM" id="SSF56112">
    <property type="entry name" value="Protein kinase-like (PK-like)"/>
    <property type="match status" value="1"/>
</dbReference>
<dbReference type="GO" id="GO:0004672">
    <property type="term" value="F:protein kinase activity"/>
    <property type="evidence" value="ECO:0000318"/>
    <property type="project" value="GO_Central"/>
</dbReference>
<evidence type="ECO:0000259" key="1">
    <source>
        <dbReference type="PROSITE" id="PS50011"/>
    </source>
</evidence>
<dbReference type="VEuPathDB" id="TrichDB:TVAGG3_0839630"/>
<dbReference type="PANTHER" id="PTHR23257">
    <property type="entry name" value="SERINE-THREONINE PROTEIN KINASE"/>
    <property type="match status" value="1"/>
</dbReference>
<dbReference type="VEuPathDB" id="TrichDB:TVAG_392240"/>
<dbReference type="Gene3D" id="1.10.510.10">
    <property type="entry name" value="Transferase(Phosphotransferase) domain 1"/>
    <property type="match status" value="1"/>
</dbReference>
<dbReference type="InterPro" id="IPR011009">
    <property type="entry name" value="Kinase-like_dom_sf"/>
</dbReference>
<keyword evidence="2" id="KW-0808">Transferase</keyword>
<dbReference type="InterPro" id="IPR016024">
    <property type="entry name" value="ARM-type_fold"/>
</dbReference>
<keyword evidence="2" id="KW-0418">Kinase</keyword>
<dbReference type="InterPro" id="IPR000719">
    <property type="entry name" value="Prot_kinase_dom"/>
</dbReference>
<dbReference type="Pfam" id="PF07714">
    <property type="entry name" value="PK_Tyr_Ser-Thr"/>
    <property type="match status" value="1"/>
</dbReference>
<protein>
    <submittedName>
        <fullName evidence="2">TKL family protein kinase</fullName>
    </submittedName>
</protein>
<reference evidence="2" key="2">
    <citation type="journal article" date="2007" name="Science">
        <title>Draft genome sequence of the sexually transmitted pathogen Trichomonas vaginalis.</title>
        <authorList>
            <person name="Carlton J.M."/>
            <person name="Hirt R.P."/>
            <person name="Silva J.C."/>
            <person name="Delcher A.L."/>
            <person name="Schatz M."/>
            <person name="Zhao Q."/>
            <person name="Wortman J.R."/>
            <person name="Bidwell S.L."/>
            <person name="Alsmark U.C.M."/>
            <person name="Besteiro S."/>
            <person name="Sicheritz-Ponten T."/>
            <person name="Noel C.J."/>
            <person name="Dacks J.B."/>
            <person name="Foster P.G."/>
            <person name="Simillion C."/>
            <person name="Van de Peer Y."/>
            <person name="Miranda-Saavedra D."/>
            <person name="Barton G.J."/>
            <person name="Westrop G.D."/>
            <person name="Mueller S."/>
            <person name="Dessi D."/>
            <person name="Fiori P.L."/>
            <person name="Ren Q."/>
            <person name="Paulsen I."/>
            <person name="Zhang H."/>
            <person name="Bastida-Corcuera F.D."/>
            <person name="Simoes-Barbosa A."/>
            <person name="Brown M.T."/>
            <person name="Hayes R.D."/>
            <person name="Mukherjee M."/>
            <person name="Okumura C.Y."/>
            <person name="Schneider R."/>
            <person name="Smith A.J."/>
            <person name="Vanacova S."/>
            <person name="Villalvazo M."/>
            <person name="Haas B.J."/>
            <person name="Pertea M."/>
            <person name="Feldblyum T.V."/>
            <person name="Utterback T.R."/>
            <person name="Shu C.L."/>
            <person name="Osoegawa K."/>
            <person name="de Jong P.J."/>
            <person name="Hrdy I."/>
            <person name="Horvathova L."/>
            <person name="Zubacova Z."/>
            <person name="Dolezal P."/>
            <person name="Malik S.B."/>
            <person name="Logsdon J.M. Jr."/>
            <person name="Henze K."/>
            <person name="Gupta A."/>
            <person name="Wang C.C."/>
            <person name="Dunne R.L."/>
            <person name="Upcroft J.A."/>
            <person name="Upcroft P."/>
            <person name="White O."/>
            <person name="Salzberg S.L."/>
            <person name="Tang P."/>
            <person name="Chiu C.-H."/>
            <person name="Lee Y.-S."/>
            <person name="Embley T.M."/>
            <person name="Coombs G.H."/>
            <person name="Mottram J.C."/>
            <person name="Tachezy J."/>
            <person name="Fraser-Liggett C.M."/>
            <person name="Johnson P.J."/>
        </authorList>
    </citation>
    <scope>NUCLEOTIDE SEQUENCE [LARGE SCALE GENOMIC DNA]</scope>
    <source>
        <strain evidence="2">G3</strain>
    </source>
</reference>
<accession>A2DWS5</accession>
<sequence length="957" mass="109304">MTENPLSFRNFFANKSERRILDFVNSISDASTRFEKHVQRMFLLKNSATETLQLIYTAINFLKTHGNLECNSELANYLYNLVIEMSEATEAAKLCSQTAWEGQLKSVSINAIFTKIYKLYYDIIFTCHLIDKSFVYNVLYFIAQYCSDMDAIKPLVDNTKLPNAYLEIESHYRRLQKSLDISSLTVTKIERVSAEKLIISVTEKPKNENLSLEIFPPGASDAPFQHKNSIVSHIEHPSIIKYRSALHYAPYGILSESTDFPSLTEYLYSGQTLSPDIYSIIILEVARAFQYMHAHRFVHCRFTPDCILVRPNGLPLITGLDYVQRTSSKLSVSIPFCVYSAPETIYEPIFFNEKVDVYSFTIILHEILTNKKPFSEVDSYSLRQRIMLQDRRPLVPNQLPLTKILYKGWSRNPNYRPSFDDLVNMMVKNEFIIPGTNLEIFNSHIESTAEVNDSALKGLLSLTPQSLRDMSRGELDEYCIEIIVNVLLESNDEALVKSALEVYNQQILTKEQFTISELVTLVQLSRKISSVEDLVNSQYSKLDDKESFIKLLCERLPGDLSIPFFIKNLLTSEKNAEFILSFCANKPDNIAKSVADAVAIKFRESDILYKCAMMNNIYYRRVFELINDLEPDLVKKYFKYFSDFFAATPISFAPVMSNIYLKLGPSTIAEIDDNGVITNRLVKHNFASTVLALMTEIKFTKIVITYVIPMHYDKKPLETLRMIAEADKIAPLRDMLYKFDVLTVIYNCINQGHYEYTGAVILGLHIPKGKFLERMDIPNVVLNLFSVVEDVFSVSSLLSILIPFAEVGFEDMHLVPDVVCRLIKSNETVIAARALLISCVLSESRRYAKAIYNPDTVSAILRFANCGDPNFEYLSIRMICTLAPFITDNDDVPELIDVLSKRCKDEPITEIIFSIFSRMESKYRLNAAEVLAPIAQKYSGNNKIKELLKAIKNDDSQ</sequence>
<dbReference type="InterPro" id="IPR001245">
    <property type="entry name" value="Ser-Thr/Tyr_kinase_cat_dom"/>
</dbReference>
<proteinExistence type="predicted"/>
<organism evidence="2 3">
    <name type="scientific">Trichomonas vaginalis (strain ATCC PRA-98 / G3)</name>
    <dbReference type="NCBI Taxonomy" id="412133"/>
    <lineage>
        <taxon>Eukaryota</taxon>
        <taxon>Metamonada</taxon>
        <taxon>Parabasalia</taxon>
        <taxon>Trichomonadida</taxon>
        <taxon>Trichomonadidae</taxon>
        <taxon>Trichomonas</taxon>
    </lineage>
</organism>
<dbReference type="GO" id="GO:0005737">
    <property type="term" value="C:cytoplasm"/>
    <property type="evidence" value="ECO:0000318"/>
    <property type="project" value="GO_Central"/>
</dbReference>
<dbReference type="InterPro" id="IPR050167">
    <property type="entry name" value="Ser_Thr_protein_kinase"/>
</dbReference>
<dbReference type="GO" id="GO:0007165">
    <property type="term" value="P:signal transduction"/>
    <property type="evidence" value="ECO:0000318"/>
    <property type="project" value="GO_Central"/>
</dbReference>
<keyword evidence="3" id="KW-1185">Reference proteome</keyword>
<dbReference type="SUPFAM" id="SSF48371">
    <property type="entry name" value="ARM repeat"/>
    <property type="match status" value="1"/>
</dbReference>
<gene>
    <name evidence="2" type="ORF">TVAG_392240</name>
</gene>
<dbReference type="RefSeq" id="XP_001327330.1">
    <property type="nucleotide sequence ID" value="XM_001327295.1"/>
</dbReference>
<dbReference type="Proteomes" id="UP000001542">
    <property type="component" value="Unassembled WGS sequence"/>
</dbReference>
<name>A2DWS5_TRIV3</name>
<dbReference type="EMBL" id="DS113260">
    <property type="protein sequence ID" value="EAY15107.1"/>
    <property type="molecule type" value="Genomic_DNA"/>
</dbReference>